<protein>
    <submittedName>
        <fullName evidence="3">Pentatricopeptide repeat-containing At1g10330</fullName>
    </submittedName>
</protein>
<dbReference type="InterPro" id="IPR002885">
    <property type="entry name" value="PPR_rpt"/>
</dbReference>
<evidence type="ECO:0000313" key="3">
    <source>
        <dbReference type="EMBL" id="CAA3017667.1"/>
    </source>
</evidence>
<keyword evidence="1" id="KW-0677">Repeat</keyword>
<evidence type="ECO:0000313" key="4">
    <source>
        <dbReference type="Proteomes" id="UP000594638"/>
    </source>
</evidence>
<dbReference type="Pfam" id="PF13041">
    <property type="entry name" value="PPR_2"/>
    <property type="match status" value="1"/>
</dbReference>
<keyword evidence="4" id="KW-1185">Reference proteome</keyword>
<feature type="repeat" description="PPR" evidence="2">
    <location>
        <begin position="181"/>
        <end position="216"/>
    </location>
</feature>
<name>A0A8S0UNG7_OLEEU</name>
<dbReference type="PANTHER" id="PTHR47926">
    <property type="entry name" value="PENTATRICOPEPTIDE REPEAT-CONTAINING PROTEIN"/>
    <property type="match status" value="1"/>
</dbReference>
<feature type="repeat" description="PPR" evidence="2">
    <location>
        <begin position="291"/>
        <end position="325"/>
    </location>
</feature>
<dbReference type="Gramene" id="OE9A010158T1">
    <property type="protein sequence ID" value="OE9A010158C1"/>
    <property type="gene ID" value="OE9A010158"/>
</dbReference>
<evidence type="ECO:0000256" key="1">
    <source>
        <dbReference type="ARBA" id="ARBA00022737"/>
    </source>
</evidence>
<sequence length="592" mass="66427">MSNLLSPQLLLHLLQRFSKYSNQVEQIHSLLTTNGYFHITDQWINTLLYNTLIRAYLNLRQPRNTLLLFTHMLHHQAPPNNHTFPSVLKAITSISSSHLGFNSCCYFHGQCAKRGIVDDPFVQTSLTSVYSQMGDLSSAYKVFDEMHEPCIISQNAMLDAFGKNGEMGLAVSMFSGMAKRDIYSWTSVISGYYRNGCFREAIWLFGKMMVHEDVISGNLKPTEATFVSVLSSCANVEDGCSLNQGKQIHGYMIKIEKELSVFIGTSLIAFYGKMGCLGYAMNMFNSMAVKEVCTWNSIICSLASNGMERQVLDMFERMKSHALQPNEVTFVGVLSACARAKFVDLGLALFHSMSHDFDIAPRMEHYGCVVDLLGRAGLLEEAYRFVRSMPFKADATVLGALLSACRLHGAVELGNEVGRQLIHLQPYHSGRYVLLSSLFAGAEVWARAAEFRKAMVDAGIQKVPAFSLENHVDLLEKLQVDNGNLGDSRLLSLSSGSSQLRDIVFWCWKTYPGLGRVILVVVLCGWVVFRDGVTVGMSRWGRILALQKGYELAYLICFPFPFPSWNRRSMTNNLVVTVLKVPIFILHRYCLY</sequence>
<dbReference type="GO" id="GO:0003723">
    <property type="term" value="F:RNA binding"/>
    <property type="evidence" value="ECO:0007669"/>
    <property type="project" value="InterPro"/>
</dbReference>
<comment type="caution">
    <text evidence="3">The sequence shown here is derived from an EMBL/GenBank/DDBJ whole genome shotgun (WGS) entry which is preliminary data.</text>
</comment>
<dbReference type="AlphaFoldDB" id="A0A8S0UNG7"/>
<dbReference type="InterPro" id="IPR011990">
    <property type="entry name" value="TPR-like_helical_dom_sf"/>
</dbReference>
<dbReference type="OrthoDB" id="185373at2759"/>
<organism evidence="3 4">
    <name type="scientific">Olea europaea subsp. europaea</name>
    <dbReference type="NCBI Taxonomy" id="158383"/>
    <lineage>
        <taxon>Eukaryota</taxon>
        <taxon>Viridiplantae</taxon>
        <taxon>Streptophyta</taxon>
        <taxon>Embryophyta</taxon>
        <taxon>Tracheophyta</taxon>
        <taxon>Spermatophyta</taxon>
        <taxon>Magnoliopsida</taxon>
        <taxon>eudicotyledons</taxon>
        <taxon>Gunneridae</taxon>
        <taxon>Pentapetalae</taxon>
        <taxon>asterids</taxon>
        <taxon>lamiids</taxon>
        <taxon>Lamiales</taxon>
        <taxon>Oleaceae</taxon>
        <taxon>Oleeae</taxon>
        <taxon>Olea</taxon>
    </lineage>
</organism>
<dbReference type="Gene3D" id="1.25.40.10">
    <property type="entry name" value="Tetratricopeptide repeat domain"/>
    <property type="match status" value="2"/>
</dbReference>
<dbReference type="PANTHER" id="PTHR47926:SF348">
    <property type="entry name" value="PENTATRICOPEPTIDE REPEAT-CONTAINING PROTEIN"/>
    <property type="match status" value="1"/>
</dbReference>
<dbReference type="InterPro" id="IPR046848">
    <property type="entry name" value="E_motif"/>
</dbReference>
<feature type="repeat" description="PPR" evidence="2">
    <location>
        <begin position="45"/>
        <end position="79"/>
    </location>
</feature>
<dbReference type="PROSITE" id="PS51375">
    <property type="entry name" value="PPR"/>
    <property type="match status" value="3"/>
</dbReference>
<dbReference type="InterPro" id="IPR046960">
    <property type="entry name" value="PPR_At4g14850-like_plant"/>
</dbReference>
<dbReference type="EMBL" id="CACTIH010007726">
    <property type="protein sequence ID" value="CAA3017667.1"/>
    <property type="molecule type" value="Genomic_DNA"/>
</dbReference>
<dbReference type="Pfam" id="PF01535">
    <property type="entry name" value="PPR"/>
    <property type="match status" value="6"/>
</dbReference>
<dbReference type="GO" id="GO:0009451">
    <property type="term" value="P:RNA modification"/>
    <property type="evidence" value="ECO:0007669"/>
    <property type="project" value="InterPro"/>
</dbReference>
<proteinExistence type="predicted"/>
<reference evidence="3 4" key="1">
    <citation type="submission" date="2019-12" db="EMBL/GenBank/DDBJ databases">
        <authorList>
            <person name="Alioto T."/>
            <person name="Alioto T."/>
            <person name="Gomez Garrido J."/>
        </authorList>
    </citation>
    <scope>NUCLEOTIDE SEQUENCE [LARGE SCALE GENOMIC DNA]</scope>
</reference>
<dbReference type="Pfam" id="PF20431">
    <property type="entry name" value="E_motif"/>
    <property type="match status" value="1"/>
</dbReference>
<dbReference type="Proteomes" id="UP000594638">
    <property type="component" value="Unassembled WGS sequence"/>
</dbReference>
<dbReference type="NCBIfam" id="TIGR00756">
    <property type="entry name" value="PPR"/>
    <property type="match status" value="3"/>
</dbReference>
<gene>
    <name evidence="3" type="ORF">OLEA9_A010158</name>
</gene>
<dbReference type="FunFam" id="1.25.40.10:FF:000242">
    <property type="entry name" value="Pentatricopeptide repeat-containing protein"/>
    <property type="match status" value="1"/>
</dbReference>
<evidence type="ECO:0000256" key="2">
    <source>
        <dbReference type="PROSITE-ProRule" id="PRU00708"/>
    </source>
</evidence>
<accession>A0A8S0UNG7</accession>